<protein>
    <recommendedName>
        <fullName evidence="3">Aldose 1-epimerase</fullName>
    </recommendedName>
</protein>
<dbReference type="InterPro" id="IPR011013">
    <property type="entry name" value="Gal_mutarotase_sf_dom"/>
</dbReference>
<dbReference type="InterPro" id="IPR008183">
    <property type="entry name" value="Aldose_1/G6P_1-epimerase"/>
</dbReference>
<dbReference type="Proteomes" id="UP000007523">
    <property type="component" value="Chromosome"/>
</dbReference>
<evidence type="ECO:0000313" key="1">
    <source>
        <dbReference type="EMBL" id="AFC30665.1"/>
    </source>
</evidence>
<evidence type="ECO:0000313" key="2">
    <source>
        <dbReference type="Proteomes" id="UP000007523"/>
    </source>
</evidence>
<name>H6NDF2_9BACL</name>
<reference evidence="1 2" key="1">
    <citation type="journal article" date="2012" name="J. Bacteriol.">
        <title>Complete Genome Sequence of Paenibacillus mucilaginosus 3016, a Bacterium Functional as Microbial Fertilizer.</title>
        <authorList>
            <person name="Ma M."/>
            <person name="Wang Z."/>
            <person name="Li L."/>
            <person name="Jiang X."/>
            <person name="Guan D."/>
            <person name="Cao F."/>
            <person name="Chen H."/>
            <person name="Wang X."/>
            <person name="Shen D."/>
            <person name="Du B."/>
            <person name="Li J."/>
        </authorList>
    </citation>
    <scope>NUCLEOTIDE SEQUENCE [LARGE SCALE GENOMIC DNA]</scope>
    <source>
        <strain evidence="1 2">3016</strain>
    </source>
</reference>
<dbReference type="SUPFAM" id="SSF74650">
    <property type="entry name" value="Galactose mutarotase-like"/>
    <property type="match status" value="1"/>
</dbReference>
<sequence>MSRYSAKSILKEGYSVIVLSDSQWDAAAQVIPEAGCNLFRFESGGHPVLVPPPSLTALRNEPFAPFKYGTPILFPPNRVKQGQFSFLGRQYSLPLNEPPSNHLHGELCSRGWEVLDYGASQENGAFVTSRFRFGLHPDILAYFPHPLSFTVTYRLYEGRLTMQAAIVNEGEDEAPFAFGLHPYFFVPFDRGEELVLKVPAEEEWPVTKEAFVTGRPVKTNFSRALIECASISTYPELGCTMLTFGDGAEDPVCRIHMKNRGYTIAYQVDRQFPFVLLFRPDWASAFSLEPYTSVTDAFNLPYDHELTGVKGIKAGEELRFTTCLWIETAK</sequence>
<dbReference type="EMBL" id="CP003235">
    <property type="protein sequence ID" value="AFC30665.1"/>
    <property type="molecule type" value="Genomic_DNA"/>
</dbReference>
<evidence type="ECO:0008006" key="3">
    <source>
        <dbReference type="Google" id="ProtNLM"/>
    </source>
</evidence>
<dbReference type="CDD" id="cd01081">
    <property type="entry name" value="Aldose_epim"/>
    <property type="match status" value="1"/>
</dbReference>
<gene>
    <name evidence="1" type="ORF">PM3016_3854</name>
</gene>
<dbReference type="GO" id="GO:0030246">
    <property type="term" value="F:carbohydrate binding"/>
    <property type="evidence" value="ECO:0007669"/>
    <property type="project" value="InterPro"/>
</dbReference>
<accession>H6NDF2</accession>
<dbReference type="STRING" id="1116391.PM3016_3854"/>
<dbReference type="KEGG" id="pmq:PM3016_3854"/>
<dbReference type="HOGENOM" id="CLU_052486_2_0_9"/>
<dbReference type="GO" id="GO:0005975">
    <property type="term" value="P:carbohydrate metabolic process"/>
    <property type="evidence" value="ECO:0007669"/>
    <property type="project" value="InterPro"/>
</dbReference>
<dbReference type="GO" id="GO:0016853">
    <property type="term" value="F:isomerase activity"/>
    <property type="evidence" value="ECO:0007669"/>
    <property type="project" value="InterPro"/>
</dbReference>
<keyword evidence="2" id="KW-1185">Reference proteome</keyword>
<dbReference type="Gene3D" id="2.70.98.10">
    <property type="match status" value="1"/>
</dbReference>
<dbReference type="InterPro" id="IPR014718">
    <property type="entry name" value="GH-type_carb-bd"/>
</dbReference>
<dbReference type="RefSeq" id="WP_014370574.1">
    <property type="nucleotide sequence ID" value="NC_016935.1"/>
</dbReference>
<organism evidence="1 2">
    <name type="scientific">Paenibacillus mucilaginosus 3016</name>
    <dbReference type="NCBI Taxonomy" id="1116391"/>
    <lineage>
        <taxon>Bacteria</taxon>
        <taxon>Bacillati</taxon>
        <taxon>Bacillota</taxon>
        <taxon>Bacilli</taxon>
        <taxon>Bacillales</taxon>
        <taxon>Paenibacillaceae</taxon>
        <taxon>Paenibacillus</taxon>
    </lineage>
</organism>
<dbReference type="AlphaFoldDB" id="H6NDF2"/>
<dbReference type="Pfam" id="PF01263">
    <property type="entry name" value="Aldose_epim"/>
    <property type="match status" value="1"/>
</dbReference>
<proteinExistence type="predicted"/>